<dbReference type="STRING" id="1859473.BG261_04195"/>
<dbReference type="EC" id="1.6.3.4" evidence="9"/>
<dbReference type="InterPro" id="IPR016156">
    <property type="entry name" value="FAD/NAD-linked_Rdtase_dimer_sf"/>
</dbReference>
<dbReference type="PANTHER" id="PTHR43429">
    <property type="entry name" value="PYRIDINE NUCLEOTIDE-DISULFIDE OXIDOREDUCTASE DOMAIN-CONTAINING"/>
    <property type="match status" value="1"/>
</dbReference>
<evidence type="ECO:0000256" key="6">
    <source>
        <dbReference type="ARBA" id="ARBA00023027"/>
    </source>
</evidence>
<evidence type="ECO:0000313" key="14">
    <source>
        <dbReference type="EMBL" id="OFI49082.1"/>
    </source>
</evidence>
<comment type="cofactor">
    <cofactor evidence="1">
        <name>FAD</name>
        <dbReference type="ChEBI" id="CHEBI:57692"/>
    </cofactor>
</comment>
<evidence type="ECO:0000256" key="3">
    <source>
        <dbReference type="ARBA" id="ARBA00022630"/>
    </source>
</evidence>
<dbReference type="Pfam" id="PF02852">
    <property type="entry name" value="Pyr_redox_dim"/>
    <property type="match status" value="1"/>
</dbReference>
<dbReference type="PRINTS" id="PR00368">
    <property type="entry name" value="FADPNR"/>
</dbReference>
<evidence type="ECO:0000256" key="4">
    <source>
        <dbReference type="ARBA" id="ARBA00022827"/>
    </source>
</evidence>
<dbReference type="SUPFAM" id="SSF51905">
    <property type="entry name" value="FAD/NAD(P)-binding domain"/>
    <property type="match status" value="1"/>
</dbReference>
<dbReference type="Gene3D" id="3.30.390.30">
    <property type="match status" value="1"/>
</dbReference>
<evidence type="ECO:0000256" key="1">
    <source>
        <dbReference type="ARBA" id="ARBA00001974"/>
    </source>
</evidence>
<dbReference type="AlphaFoldDB" id="A0A1E8GLF8"/>
<dbReference type="EMBL" id="MKIR01000021">
    <property type="protein sequence ID" value="OFI49082.1"/>
    <property type="molecule type" value="Genomic_DNA"/>
</dbReference>
<reference evidence="15" key="1">
    <citation type="submission" date="2016-09" db="EMBL/GenBank/DDBJ databases">
        <title>Draft genome sequence of a novel species of the family Streptococcaceae isolated from flowers.</title>
        <authorList>
            <person name="Chuah L.-O."/>
            <person name="Yap K.-P."/>
            <person name="Thong K.L."/>
            <person name="Liong M.T."/>
            <person name="Ahmad R."/>
            <person name="Rusul G."/>
        </authorList>
    </citation>
    <scope>NUCLEOTIDE SEQUENCE [LARGE SCALE GENOMIC DNA]</scope>
    <source>
        <strain evidence="15">DF1</strain>
    </source>
</reference>
<keyword evidence="6" id="KW-0520">NAD</keyword>
<evidence type="ECO:0000256" key="11">
    <source>
        <dbReference type="ARBA" id="ARBA00047360"/>
    </source>
</evidence>
<dbReference type="InterPro" id="IPR036188">
    <property type="entry name" value="FAD/NAD-bd_sf"/>
</dbReference>
<evidence type="ECO:0000259" key="13">
    <source>
        <dbReference type="Pfam" id="PF07992"/>
    </source>
</evidence>
<protein>
    <recommendedName>
        <fullName evidence="10">NADH oxidase</fullName>
        <ecNumber evidence="9">1.6.3.4</ecNumber>
    </recommendedName>
</protein>
<dbReference type="Gene3D" id="3.50.50.60">
    <property type="entry name" value="FAD/NAD(P)-binding domain"/>
    <property type="match status" value="2"/>
</dbReference>
<organism evidence="14 15">
    <name type="scientific">Floricoccus tropicus</name>
    <dbReference type="NCBI Taxonomy" id="1859473"/>
    <lineage>
        <taxon>Bacteria</taxon>
        <taxon>Bacillati</taxon>
        <taxon>Bacillota</taxon>
        <taxon>Bacilli</taxon>
        <taxon>Lactobacillales</taxon>
        <taxon>Streptococcaceae</taxon>
        <taxon>Floricoccus</taxon>
    </lineage>
</organism>
<dbReference type="InterPro" id="IPR004099">
    <property type="entry name" value="Pyr_nucl-diS_OxRdtase_dimer"/>
</dbReference>
<dbReference type="OrthoDB" id="9802028at2"/>
<evidence type="ECO:0000256" key="8">
    <source>
        <dbReference type="ARBA" id="ARBA00023284"/>
    </source>
</evidence>
<evidence type="ECO:0000313" key="15">
    <source>
        <dbReference type="Proteomes" id="UP000178622"/>
    </source>
</evidence>
<dbReference type="PRINTS" id="PR00411">
    <property type="entry name" value="PNDRDTASEI"/>
</dbReference>
<dbReference type="InterPro" id="IPR050260">
    <property type="entry name" value="FAD-bd_OxRdtase"/>
</dbReference>
<evidence type="ECO:0000259" key="12">
    <source>
        <dbReference type="Pfam" id="PF02852"/>
    </source>
</evidence>
<evidence type="ECO:0000256" key="10">
    <source>
        <dbReference type="ARBA" id="ARBA00039201"/>
    </source>
</evidence>
<keyword evidence="8" id="KW-0676">Redox-active center</keyword>
<dbReference type="PANTHER" id="PTHR43429:SF1">
    <property type="entry name" value="NAD(P)H SULFUR OXIDOREDUCTASE (COA-DEPENDENT)"/>
    <property type="match status" value="1"/>
</dbReference>
<comment type="caution">
    <text evidence="14">The sequence shown here is derived from an EMBL/GenBank/DDBJ whole genome shotgun (WGS) entry which is preliminary data.</text>
</comment>
<comment type="similarity">
    <text evidence="2">Belongs to the class-III pyridine nucleotide-disulfide oxidoreductase family.</text>
</comment>
<dbReference type="RefSeq" id="WP_070792378.1">
    <property type="nucleotide sequence ID" value="NZ_MKIR01000021.1"/>
</dbReference>
<evidence type="ECO:0000256" key="5">
    <source>
        <dbReference type="ARBA" id="ARBA00023002"/>
    </source>
</evidence>
<feature type="domain" description="FAD/NAD(P)-binding" evidence="13">
    <location>
        <begin position="2"/>
        <end position="305"/>
    </location>
</feature>
<sequence>MKTVIIGTNHAGIAAANTLLDNYPDQEIVMIDRNSNLSYLGCGTALWVGRQIDGYEGLFYTNEEEFIHKGARIHMETAVDKIDFNGKKVYATDRDGKEIVEDYDKLILATGSRPIIPNIPGKDLEGLHFLKLFQEGQEVDKDLSRPEVETVAVIGAGYIGVEIAEAARRRGKNVLLFDAESTSLASYYDEEFAKLMDKNLEDNGIELHFGELATAYEGDKRVERLVTDKGSYDVDMVINAIGFTANAALGADDLETFRNGAYLVDNHQQTSNPDVYAVGDCATIYSNALQDTTYIALASNAVRSGIVAGHNIGGTVVDAIGVQGSNGISIFGLDLVSTGLSVKAADKFGIEVLSTEFEDLQKPAFIKENNEMVKIKIVYEKGSRRIVGAQLASRQDMSGTIHMFSLAIQEKLTIDKLKLLDIFFLPHFNQPYNYITVAALKAE</sequence>
<dbReference type="NCBIfam" id="NF046103">
    <property type="entry name" value="NOXase_Strep"/>
    <property type="match status" value="1"/>
</dbReference>
<dbReference type="Pfam" id="PF07992">
    <property type="entry name" value="Pyr_redox_2"/>
    <property type="match status" value="1"/>
</dbReference>
<dbReference type="InterPro" id="IPR023753">
    <property type="entry name" value="FAD/NAD-binding_dom"/>
</dbReference>
<evidence type="ECO:0000256" key="7">
    <source>
        <dbReference type="ARBA" id="ARBA00023097"/>
    </source>
</evidence>
<name>A0A1E8GLF8_9LACT</name>
<keyword evidence="3" id="KW-0285">Flavoprotein</keyword>
<gene>
    <name evidence="14" type="ORF">BG261_04195</name>
</gene>
<keyword evidence="4" id="KW-0274">FAD</keyword>
<feature type="domain" description="Pyridine nucleotide-disulphide oxidoreductase dimerisation" evidence="12">
    <location>
        <begin position="333"/>
        <end position="429"/>
    </location>
</feature>
<evidence type="ECO:0000256" key="9">
    <source>
        <dbReference type="ARBA" id="ARBA00039092"/>
    </source>
</evidence>
<keyword evidence="7" id="KW-0558">Oxidation</keyword>
<dbReference type="InterPro" id="IPR058076">
    <property type="entry name" value="NOXase"/>
</dbReference>
<dbReference type="SUPFAM" id="SSF55424">
    <property type="entry name" value="FAD/NAD-linked reductases, dimerisation (C-terminal) domain"/>
    <property type="match status" value="1"/>
</dbReference>
<keyword evidence="15" id="KW-1185">Reference proteome</keyword>
<dbReference type="Proteomes" id="UP000178622">
    <property type="component" value="Unassembled WGS sequence"/>
</dbReference>
<keyword evidence="5" id="KW-0560">Oxidoreductase</keyword>
<dbReference type="GO" id="GO:0016491">
    <property type="term" value="F:oxidoreductase activity"/>
    <property type="evidence" value="ECO:0007669"/>
    <property type="project" value="UniProtKB-KW"/>
</dbReference>
<proteinExistence type="inferred from homology"/>
<comment type="catalytic activity">
    <reaction evidence="11">
        <text>2 NADH + O2 + 2 H(+) = 2 NAD(+) + 2 H2O</text>
        <dbReference type="Rhea" id="RHEA:37799"/>
        <dbReference type="ChEBI" id="CHEBI:15377"/>
        <dbReference type="ChEBI" id="CHEBI:15378"/>
        <dbReference type="ChEBI" id="CHEBI:15379"/>
        <dbReference type="ChEBI" id="CHEBI:57540"/>
        <dbReference type="ChEBI" id="CHEBI:57945"/>
        <dbReference type="EC" id="1.6.3.4"/>
    </reaction>
</comment>
<evidence type="ECO:0000256" key="2">
    <source>
        <dbReference type="ARBA" id="ARBA00009130"/>
    </source>
</evidence>
<accession>A0A1E8GLF8</accession>